<reference evidence="1 2" key="1">
    <citation type="journal article" date="2023" name="BMC Biol.">
        <title>The compact genome of the sponge Oopsacas minuta (Hexactinellida) is lacking key metazoan core genes.</title>
        <authorList>
            <person name="Santini S."/>
            <person name="Schenkelaars Q."/>
            <person name="Jourda C."/>
            <person name="Duchesne M."/>
            <person name="Belahbib H."/>
            <person name="Rocher C."/>
            <person name="Selva M."/>
            <person name="Riesgo A."/>
            <person name="Vervoort M."/>
            <person name="Leys S.P."/>
            <person name="Kodjabachian L."/>
            <person name="Le Bivic A."/>
            <person name="Borchiellini C."/>
            <person name="Claverie J.M."/>
            <person name="Renard E."/>
        </authorList>
    </citation>
    <scope>NUCLEOTIDE SEQUENCE [LARGE SCALE GENOMIC DNA]</scope>
    <source>
        <strain evidence="1">SPO-2</strain>
    </source>
</reference>
<dbReference type="EMBL" id="JAKMXF010000348">
    <property type="protein sequence ID" value="KAI6646994.1"/>
    <property type="molecule type" value="Genomic_DNA"/>
</dbReference>
<evidence type="ECO:0000313" key="2">
    <source>
        <dbReference type="Proteomes" id="UP001165289"/>
    </source>
</evidence>
<dbReference type="InterPro" id="IPR036397">
    <property type="entry name" value="RNaseH_sf"/>
</dbReference>
<protein>
    <submittedName>
        <fullName evidence="1">Transposase</fullName>
    </submittedName>
</protein>
<sequence length="330" mass="38493">MTGSTRSEILKKLKSEKINRLFIYRTIKRYNDTKSVEDKPRSGRPTTVRTRALRDKLRSKIRRNPRRSIRKMAREYSVNRETLRKVIHEDLGLKSLKRQTVHHLTPTLQVKRLERCKRLLRRLVNEDYEQILFSDEKIFTVEEATNRQNDRIIASSCKDIPEGIKFIDRVQKPLSVMVWAGVSADSRAKLIFLPQGVKINSQTYRELILEPVIKSAGSSFFKNTPWIFQQDSAPAHASKATQYWLLGENIDFLSKEEWPPSSPDLNQLDYSVWGTLQSRACATPHRNLESLRKALITEWEKIPQEEFRKSVQRFQGRLKAVVKAKGGYIE</sequence>
<keyword evidence="2" id="KW-1185">Reference proteome</keyword>
<proteinExistence type="predicted"/>
<comment type="caution">
    <text evidence="1">The sequence shown here is derived from an EMBL/GenBank/DDBJ whole genome shotgun (WGS) entry which is preliminary data.</text>
</comment>
<dbReference type="Gene3D" id="3.30.420.10">
    <property type="entry name" value="Ribonuclease H-like superfamily/Ribonuclease H"/>
    <property type="match status" value="1"/>
</dbReference>
<evidence type="ECO:0000313" key="1">
    <source>
        <dbReference type="EMBL" id="KAI6646994.1"/>
    </source>
</evidence>
<dbReference type="GO" id="GO:0003676">
    <property type="term" value="F:nucleic acid binding"/>
    <property type="evidence" value="ECO:0007669"/>
    <property type="project" value="InterPro"/>
</dbReference>
<dbReference type="AlphaFoldDB" id="A0AAV7JDU7"/>
<dbReference type="PANTHER" id="PTHR46068">
    <property type="entry name" value="PROTEIN CBG27172"/>
    <property type="match status" value="1"/>
</dbReference>
<organism evidence="1 2">
    <name type="scientific">Oopsacas minuta</name>
    <dbReference type="NCBI Taxonomy" id="111878"/>
    <lineage>
        <taxon>Eukaryota</taxon>
        <taxon>Metazoa</taxon>
        <taxon>Porifera</taxon>
        <taxon>Hexactinellida</taxon>
        <taxon>Hexasterophora</taxon>
        <taxon>Lyssacinosida</taxon>
        <taxon>Leucopsacidae</taxon>
        <taxon>Oopsacas</taxon>
    </lineage>
</organism>
<dbReference type="Proteomes" id="UP001165289">
    <property type="component" value="Unassembled WGS sequence"/>
</dbReference>
<accession>A0AAV7JDU7</accession>
<name>A0AAV7JDU7_9METZ</name>
<dbReference type="PANTHER" id="PTHR46068:SF1">
    <property type="entry name" value="TRANSPOSASE IS30-LIKE HTH DOMAIN-CONTAINING PROTEIN"/>
    <property type="match status" value="1"/>
</dbReference>
<gene>
    <name evidence="1" type="ORF">LOD99_8993</name>
</gene>